<dbReference type="InterPro" id="IPR023798">
    <property type="entry name" value="Ribosomal_uS7_dom"/>
</dbReference>
<accession>A0A1W0VWU1</accession>
<proteinExistence type="inferred from homology"/>
<evidence type="ECO:0000313" key="6">
    <source>
        <dbReference type="Proteomes" id="UP000000768"/>
    </source>
</evidence>
<dbReference type="Pfam" id="PF00177">
    <property type="entry name" value="Ribosomal_S7"/>
    <property type="match status" value="1"/>
</dbReference>
<protein>
    <recommendedName>
        <fullName evidence="4">Small ribosomal subunit protein uS7 domain-containing protein</fullName>
    </recommendedName>
</protein>
<evidence type="ECO:0000256" key="2">
    <source>
        <dbReference type="ARBA" id="ARBA00022980"/>
    </source>
</evidence>
<reference evidence="5 6" key="1">
    <citation type="journal article" date="2009" name="Nature">
        <title>The Sorghum bicolor genome and the diversification of grasses.</title>
        <authorList>
            <person name="Paterson A.H."/>
            <person name="Bowers J.E."/>
            <person name="Bruggmann R."/>
            <person name="Dubchak I."/>
            <person name="Grimwood J."/>
            <person name="Gundlach H."/>
            <person name="Haberer G."/>
            <person name="Hellsten U."/>
            <person name="Mitros T."/>
            <person name="Poliakov A."/>
            <person name="Schmutz J."/>
            <person name="Spannagl M."/>
            <person name="Tang H."/>
            <person name="Wang X."/>
            <person name="Wicker T."/>
            <person name="Bharti A.K."/>
            <person name="Chapman J."/>
            <person name="Feltus F.A."/>
            <person name="Gowik U."/>
            <person name="Grigoriev I.V."/>
            <person name="Lyons E."/>
            <person name="Maher C.A."/>
            <person name="Martis M."/>
            <person name="Narechania A."/>
            <person name="Otillar R.P."/>
            <person name="Penning B.W."/>
            <person name="Salamov A.A."/>
            <person name="Wang Y."/>
            <person name="Zhang L."/>
            <person name="Carpita N.C."/>
            <person name="Freeling M."/>
            <person name="Gingle A.R."/>
            <person name="Hash C.T."/>
            <person name="Keller B."/>
            <person name="Klein P."/>
            <person name="Kresovich S."/>
            <person name="McCann M.C."/>
            <person name="Ming R."/>
            <person name="Peterson D.G."/>
            <person name="Mehboob-ur-Rahman"/>
            <person name="Ware D."/>
            <person name="Westhoff P."/>
            <person name="Mayer K.F."/>
            <person name="Messing J."/>
            <person name="Rokhsar D.S."/>
        </authorList>
    </citation>
    <scope>NUCLEOTIDE SEQUENCE [LARGE SCALE GENOMIC DNA]</scope>
    <source>
        <strain evidence="6">cv. BTx623</strain>
    </source>
</reference>
<keyword evidence="2" id="KW-0689">Ribosomal protein</keyword>
<feature type="domain" description="Small ribosomal subunit protein uS7" evidence="4">
    <location>
        <begin position="8"/>
        <end position="75"/>
    </location>
</feature>
<dbReference type="Gene3D" id="1.10.455.10">
    <property type="entry name" value="Ribosomal protein S7 domain"/>
    <property type="match status" value="1"/>
</dbReference>
<dbReference type="InterPro" id="IPR000235">
    <property type="entry name" value="Ribosomal_uS7"/>
</dbReference>
<evidence type="ECO:0000256" key="1">
    <source>
        <dbReference type="ARBA" id="ARBA00007151"/>
    </source>
</evidence>
<dbReference type="STRING" id="4558.A0A1W0VWU1"/>
<dbReference type="Proteomes" id="UP000000768">
    <property type="component" value="Chromosome 3"/>
</dbReference>
<dbReference type="EMBL" id="CM000762">
    <property type="protein sequence ID" value="OQU86590.1"/>
    <property type="molecule type" value="Genomic_DNA"/>
</dbReference>
<name>A0A1W0VWU1_SORBI</name>
<dbReference type="AlphaFoldDB" id="A0A1W0VWU1"/>
<gene>
    <name evidence="5" type="ORF">SORBI_3003G109250</name>
</gene>
<dbReference type="PANTHER" id="PTHR11205">
    <property type="entry name" value="RIBOSOMAL PROTEIN S7"/>
    <property type="match status" value="1"/>
</dbReference>
<dbReference type="InParanoid" id="A0A1W0VWU1"/>
<evidence type="ECO:0000313" key="5">
    <source>
        <dbReference type="EMBL" id="OQU86590.1"/>
    </source>
</evidence>
<dbReference type="GO" id="GO:0005840">
    <property type="term" value="C:ribosome"/>
    <property type="evidence" value="ECO:0007669"/>
    <property type="project" value="UniProtKB-KW"/>
</dbReference>
<dbReference type="Gramene" id="OQU86590">
    <property type="protein sequence ID" value="OQU86590"/>
    <property type="gene ID" value="SORBI_3003G109250"/>
</dbReference>
<keyword evidence="6" id="KW-1185">Reference proteome</keyword>
<dbReference type="GO" id="GO:1990904">
    <property type="term" value="C:ribonucleoprotein complex"/>
    <property type="evidence" value="ECO:0007669"/>
    <property type="project" value="UniProtKB-KW"/>
</dbReference>
<sequence length="92" mass="10266">MTRRWSVSRAAKVAIEIRPKQGRALAIRWLLEASQKHSGQNMAFKLSSELLDAAKGSGDTICNKEASHRMAETNRGIKLLHNSLIHEQNLGM</sequence>
<comment type="similarity">
    <text evidence="1">Belongs to the universal ribosomal protein uS7 family.</text>
</comment>
<reference evidence="6" key="2">
    <citation type="journal article" date="2018" name="Plant J.">
        <title>The Sorghum bicolor reference genome: improved assembly, gene annotations, a transcriptome atlas, and signatures of genome organization.</title>
        <authorList>
            <person name="McCormick R.F."/>
            <person name="Truong S.K."/>
            <person name="Sreedasyam A."/>
            <person name="Jenkins J."/>
            <person name="Shu S."/>
            <person name="Sims D."/>
            <person name="Kennedy M."/>
            <person name="Amirebrahimi M."/>
            <person name="Weers B.D."/>
            <person name="McKinley B."/>
            <person name="Mattison A."/>
            <person name="Morishige D.T."/>
            <person name="Grimwood J."/>
            <person name="Schmutz J."/>
            <person name="Mullet J.E."/>
        </authorList>
    </citation>
    <scope>NUCLEOTIDE SEQUENCE [LARGE SCALE GENOMIC DNA]</scope>
    <source>
        <strain evidence="6">cv. BTx623</strain>
    </source>
</reference>
<dbReference type="SUPFAM" id="SSF47973">
    <property type="entry name" value="Ribosomal protein S7"/>
    <property type="match status" value="1"/>
</dbReference>
<keyword evidence="3" id="KW-0687">Ribonucleoprotein</keyword>
<dbReference type="InterPro" id="IPR036823">
    <property type="entry name" value="Ribosomal_uS7_dom_sf"/>
</dbReference>
<dbReference type="GO" id="GO:0006412">
    <property type="term" value="P:translation"/>
    <property type="evidence" value="ECO:0007669"/>
    <property type="project" value="InterPro"/>
</dbReference>
<evidence type="ECO:0000259" key="4">
    <source>
        <dbReference type="Pfam" id="PF00177"/>
    </source>
</evidence>
<evidence type="ECO:0000256" key="3">
    <source>
        <dbReference type="ARBA" id="ARBA00023274"/>
    </source>
</evidence>
<organism evidence="5 6">
    <name type="scientific">Sorghum bicolor</name>
    <name type="common">Sorghum</name>
    <name type="synonym">Sorghum vulgare</name>
    <dbReference type="NCBI Taxonomy" id="4558"/>
    <lineage>
        <taxon>Eukaryota</taxon>
        <taxon>Viridiplantae</taxon>
        <taxon>Streptophyta</taxon>
        <taxon>Embryophyta</taxon>
        <taxon>Tracheophyta</taxon>
        <taxon>Spermatophyta</taxon>
        <taxon>Magnoliopsida</taxon>
        <taxon>Liliopsida</taxon>
        <taxon>Poales</taxon>
        <taxon>Poaceae</taxon>
        <taxon>PACMAD clade</taxon>
        <taxon>Panicoideae</taxon>
        <taxon>Andropogonodae</taxon>
        <taxon>Andropogoneae</taxon>
        <taxon>Sorghinae</taxon>
        <taxon>Sorghum</taxon>
    </lineage>
</organism>